<dbReference type="Proteomes" id="UP001140949">
    <property type="component" value="Unassembled WGS sequence"/>
</dbReference>
<dbReference type="GO" id="GO:0006351">
    <property type="term" value="P:DNA-templated transcription"/>
    <property type="evidence" value="ECO:0007669"/>
    <property type="project" value="InterPro"/>
</dbReference>
<dbReference type="EMBL" id="JANAVB010008799">
    <property type="protein sequence ID" value="KAJ6841155.1"/>
    <property type="molecule type" value="Genomic_DNA"/>
</dbReference>
<gene>
    <name evidence="1" type="ORF">M6B38_307905</name>
</gene>
<comment type="caution">
    <text evidence="1">The sequence shown here is derived from an EMBL/GenBank/DDBJ whole genome shotgun (WGS) entry which is preliminary data.</text>
</comment>
<evidence type="ECO:0000313" key="2">
    <source>
        <dbReference type="Proteomes" id="UP001140949"/>
    </source>
</evidence>
<accession>A0AAX6HLF5</accession>
<reference evidence="1" key="1">
    <citation type="journal article" date="2023" name="GigaByte">
        <title>Genome assembly of the bearded iris, Iris pallida Lam.</title>
        <authorList>
            <person name="Bruccoleri R.E."/>
            <person name="Oakeley E.J."/>
            <person name="Faust A.M.E."/>
            <person name="Altorfer M."/>
            <person name="Dessus-Babus S."/>
            <person name="Burckhardt D."/>
            <person name="Oertli M."/>
            <person name="Naumann U."/>
            <person name="Petersen F."/>
            <person name="Wong J."/>
        </authorList>
    </citation>
    <scope>NUCLEOTIDE SEQUENCE</scope>
    <source>
        <strain evidence="1">GSM-AAB239-AS_SAM_17_03QT</strain>
    </source>
</reference>
<name>A0AAX6HLF5_IRIPA</name>
<reference evidence="1" key="2">
    <citation type="submission" date="2023-04" db="EMBL/GenBank/DDBJ databases">
        <authorList>
            <person name="Bruccoleri R.E."/>
            <person name="Oakeley E.J."/>
            <person name="Faust A.-M."/>
            <person name="Dessus-Babus S."/>
            <person name="Altorfer M."/>
            <person name="Burckhardt D."/>
            <person name="Oertli M."/>
            <person name="Naumann U."/>
            <person name="Petersen F."/>
            <person name="Wong J."/>
        </authorList>
    </citation>
    <scope>NUCLEOTIDE SEQUENCE</scope>
    <source>
        <strain evidence="1">GSM-AAB239-AS_SAM_17_03QT</strain>
        <tissue evidence="1">Leaf</tissue>
    </source>
</reference>
<dbReference type="GO" id="GO:0003714">
    <property type="term" value="F:transcription corepressor activity"/>
    <property type="evidence" value="ECO:0007669"/>
    <property type="project" value="InterPro"/>
</dbReference>
<protein>
    <submittedName>
        <fullName evidence="1">Protein SCAI</fullName>
    </submittedName>
</protein>
<proteinExistence type="predicted"/>
<dbReference type="InterPro" id="IPR022709">
    <property type="entry name" value="SCAI"/>
</dbReference>
<organism evidence="1 2">
    <name type="scientific">Iris pallida</name>
    <name type="common">Sweet iris</name>
    <dbReference type="NCBI Taxonomy" id="29817"/>
    <lineage>
        <taxon>Eukaryota</taxon>
        <taxon>Viridiplantae</taxon>
        <taxon>Streptophyta</taxon>
        <taxon>Embryophyta</taxon>
        <taxon>Tracheophyta</taxon>
        <taxon>Spermatophyta</taxon>
        <taxon>Magnoliopsida</taxon>
        <taxon>Liliopsida</taxon>
        <taxon>Asparagales</taxon>
        <taxon>Iridaceae</taxon>
        <taxon>Iridoideae</taxon>
        <taxon>Irideae</taxon>
        <taxon>Iris</taxon>
    </lineage>
</organism>
<dbReference type="AlphaFoldDB" id="A0AAX6HLF5"/>
<dbReference type="PANTHER" id="PTHR21243">
    <property type="entry name" value="PROTEIN SCAI"/>
    <property type="match status" value="1"/>
</dbReference>
<evidence type="ECO:0000313" key="1">
    <source>
        <dbReference type="EMBL" id="KAJ6841155.1"/>
    </source>
</evidence>
<dbReference type="Pfam" id="PF12070">
    <property type="entry name" value="SCAI"/>
    <property type="match status" value="1"/>
</dbReference>
<sequence>MADDEYRTFRSLVDSADRKFCKVQSLPPHSRGPHQSLLYRKAFGAYTRLWRFQLDRRRSLLAAGLRRREIGEVASRIGQLYYSQYVRTSEARFLVESYVFYEAILSRGYFEAEGEGPPADLGLRCKELRFHARFLVVAMLLNRKEVVRNLEERFRRLLEDCKVTFPGTNFKEWKLVLQETLRFLKADTAFTNSRPLRYNILFDSHPVSLPYITRFHARRELHLHDALLTSYHRNEVKLTELTLDTYRMLQCLEWEPSGSFYEMPKTEPSGNGAISDHSGGTSGLIDINLAADMIDSSLPPNPRKAILYHPSALHLISVLGTITEELSPDSVLLIYISASGKSDHSAAFQKDISEASFNSSKSNYASRNRYKWDSSLHQDPASDQSDSSDSSGSYLILGSRGSGGLNNLYPEDLIPFTRRPLFLVIDSDNSYAFKAAYMVQKEVKQLLCFFHPGECHQYLLLI</sequence>
<keyword evidence="2" id="KW-1185">Reference proteome</keyword>